<keyword evidence="2" id="KW-1185">Reference proteome</keyword>
<proteinExistence type="predicted"/>
<evidence type="ECO:0000313" key="2">
    <source>
        <dbReference type="Proteomes" id="UP000054928"/>
    </source>
</evidence>
<dbReference type="Proteomes" id="UP000054928">
    <property type="component" value="Unassembled WGS sequence"/>
</dbReference>
<protein>
    <submittedName>
        <fullName evidence="1">Uncharacterized protein</fullName>
    </submittedName>
</protein>
<dbReference type="GeneID" id="59052793"/>
<dbReference type="EMBL" id="CCYD01000217">
    <property type="protein sequence ID" value="CEG36653.1"/>
    <property type="molecule type" value="Genomic_DNA"/>
</dbReference>
<accession>A0A0P1A7K9</accession>
<evidence type="ECO:0000313" key="1">
    <source>
        <dbReference type="EMBL" id="CEG36653.1"/>
    </source>
</evidence>
<dbReference type="RefSeq" id="XP_036263006.1">
    <property type="nucleotide sequence ID" value="XM_036407291.1"/>
</dbReference>
<reference evidence="2" key="1">
    <citation type="submission" date="2014-09" db="EMBL/GenBank/DDBJ databases">
        <authorList>
            <person name="Sharma Rahul"/>
            <person name="Thines Marco"/>
        </authorList>
    </citation>
    <scope>NUCLEOTIDE SEQUENCE [LARGE SCALE GENOMIC DNA]</scope>
</reference>
<sequence>MNGKRVSILPLPNDFKSNALLLALPLRSSFLGHNEKFIAMEHALMYIQIHKMVICRSPRSSFAYTLQAGIK</sequence>
<name>A0A0P1A7K9_PLAHL</name>
<organism evidence="1 2">
    <name type="scientific">Plasmopara halstedii</name>
    <name type="common">Downy mildew of sunflower</name>
    <dbReference type="NCBI Taxonomy" id="4781"/>
    <lineage>
        <taxon>Eukaryota</taxon>
        <taxon>Sar</taxon>
        <taxon>Stramenopiles</taxon>
        <taxon>Oomycota</taxon>
        <taxon>Peronosporomycetes</taxon>
        <taxon>Peronosporales</taxon>
        <taxon>Peronosporaceae</taxon>
        <taxon>Plasmopara</taxon>
    </lineage>
</organism>
<dbReference type="AlphaFoldDB" id="A0A0P1A7K9"/>